<dbReference type="Proteomes" id="UP000283383">
    <property type="component" value="Unassembled WGS sequence"/>
</dbReference>
<name>A0A420IMV5_9PEZI</name>
<protein>
    <submittedName>
        <fullName evidence="1">Uncharacterized protein</fullName>
    </submittedName>
</protein>
<evidence type="ECO:0000313" key="2">
    <source>
        <dbReference type="Proteomes" id="UP000283383"/>
    </source>
</evidence>
<accession>A0A420IMV5</accession>
<proteinExistence type="predicted"/>
<keyword evidence="2" id="KW-1185">Reference proteome</keyword>
<evidence type="ECO:0000313" key="1">
    <source>
        <dbReference type="EMBL" id="RKF75874.1"/>
    </source>
</evidence>
<gene>
    <name evidence="1" type="ORF">GcM3_082016b</name>
</gene>
<dbReference type="EMBL" id="MCBQ01008239">
    <property type="protein sequence ID" value="RKF75874.1"/>
    <property type="molecule type" value="Genomic_DNA"/>
</dbReference>
<organism evidence="1 2">
    <name type="scientific">Golovinomyces cichoracearum</name>
    <dbReference type="NCBI Taxonomy" id="62708"/>
    <lineage>
        <taxon>Eukaryota</taxon>
        <taxon>Fungi</taxon>
        <taxon>Dikarya</taxon>
        <taxon>Ascomycota</taxon>
        <taxon>Pezizomycotina</taxon>
        <taxon>Leotiomycetes</taxon>
        <taxon>Erysiphales</taxon>
        <taxon>Erysiphaceae</taxon>
        <taxon>Golovinomyces</taxon>
    </lineage>
</organism>
<dbReference type="AlphaFoldDB" id="A0A420IMV5"/>
<comment type="caution">
    <text evidence="1">The sequence shown here is derived from an EMBL/GenBank/DDBJ whole genome shotgun (WGS) entry which is preliminary data.</text>
</comment>
<sequence length="70" mass="7671">MYTSGRLCTTGLKSHDLPECHDECMKIMTHTSLPMKMSLGGVAAGRRCSTEKGPGMTYSMSNKQTFLIVI</sequence>
<reference evidence="1 2" key="1">
    <citation type="journal article" date="2018" name="BMC Genomics">
        <title>Comparative genome analyses reveal sequence features reflecting distinct modes of host-adaptation between dicot and monocot powdery mildew.</title>
        <authorList>
            <person name="Wu Y."/>
            <person name="Ma X."/>
            <person name="Pan Z."/>
            <person name="Kale S.D."/>
            <person name="Song Y."/>
            <person name="King H."/>
            <person name="Zhang Q."/>
            <person name="Presley C."/>
            <person name="Deng X."/>
            <person name="Wei C.I."/>
            <person name="Xiao S."/>
        </authorList>
    </citation>
    <scope>NUCLEOTIDE SEQUENCE [LARGE SCALE GENOMIC DNA]</scope>
    <source>
        <strain evidence="1">UMSG3</strain>
    </source>
</reference>